<feature type="region of interest" description="Disordered" evidence="1">
    <location>
        <begin position="59"/>
        <end position="82"/>
    </location>
</feature>
<dbReference type="GO" id="GO:0004222">
    <property type="term" value="F:metalloendopeptidase activity"/>
    <property type="evidence" value="ECO:0007669"/>
    <property type="project" value="TreeGrafter"/>
</dbReference>
<organism evidence="4 5">
    <name type="scientific">Streptomyces xinghaiensis</name>
    <dbReference type="NCBI Taxonomy" id="1038928"/>
    <lineage>
        <taxon>Bacteria</taxon>
        <taxon>Bacillati</taxon>
        <taxon>Actinomycetota</taxon>
        <taxon>Actinomycetes</taxon>
        <taxon>Kitasatosporales</taxon>
        <taxon>Streptomycetaceae</taxon>
        <taxon>Streptomyces</taxon>
    </lineage>
</organism>
<evidence type="ECO:0000313" key="5">
    <source>
        <dbReference type="Proteomes" id="UP000028058"/>
    </source>
</evidence>
<feature type="domain" description="M23ase beta-sheet core" evidence="3">
    <location>
        <begin position="188"/>
        <end position="247"/>
    </location>
</feature>
<gene>
    <name evidence="4" type="ORF">SFRA_029105</name>
</gene>
<feature type="compositionally biased region" description="Gly residues" evidence="1">
    <location>
        <begin position="279"/>
        <end position="288"/>
    </location>
</feature>
<comment type="caution">
    <text evidence="4">The sequence shown here is derived from an EMBL/GenBank/DDBJ whole genome shotgun (WGS) entry which is preliminary data.</text>
</comment>
<dbReference type="SUPFAM" id="SSF51261">
    <property type="entry name" value="Duplicated hybrid motif"/>
    <property type="match status" value="1"/>
</dbReference>
<evidence type="ECO:0000259" key="3">
    <source>
        <dbReference type="Pfam" id="PF01551"/>
    </source>
</evidence>
<dbReference type="AlphaFoldDB" id="A0A3M8EUR0"/>
<dbReference type="InterPro" id="IPR050570">
    <property type="entry name" value="Cell_wall_metabolism_enzyme"/>
</dbReference>
<dbReference type="InterPro" id="IPR016047">
    <property type="entry name" value="M23ase_b-sheet_dom"/>
</dbReference>
<sequence length="300" mass="32406">MSLIHALKRVRPYYYGLLALLIVLDLVWLDAVRDVPLWVIGLVVAFGFAAEFLPARSQRRPRAERRENPGEPPAAEVEPPVSGRWRALNSPADKVPSHGTRVYGQSHAIDLVREAEPGEPARPGFGWWPVVRRNQDFPAFGEPVLAVADGTVVRVRDGRRDHLSRTSWPALLYFFAEAMVRGCGTPAAVVGNHVVLDLGDGTYALYAHLRRRSAAVREGDRVSAGQRLAGTGNSGNSTEPHLHFQLMDCPDPLEARGIPFHWRGTGVPANGEVFTVPGPRGGGGGGSAVKGASEAGRRGA</sequence>
<evidence type="ECO:0000313" key="4">
    <source>
        <dbReference type="EMBL" id="RKM91187.1"/>
    </source>
</evidence>
<feature type="region of interest" description="Disordered" evidence="1">
    <location>
        <begin position="220"/>
        <end position="239"/>
    </location>
</feature>
<dbReference type="PANTHER" id="PTHR21666:SF270">
    <property type="entry name" value="MUREIN HYDROLASE ACTIVATOR ENVC"/>
    <property type="match status" value="1"/>
</dbReference>
<keyword evidence="5" id="KW-1185">Reference proteome</keyword>
<dbReference type="Proteomes" id="UP000028058">
    <property type="component" value="Unassembled WGS sequence"/>
</dbReference>
<dbReference type="RefSeq" id="WP_078649402.1">
    <property type="nucleotide sequence ID" value="NZ_CP134822.1"/>
</dbReference>
<feature type="transmembrane region" description="Helical" evidence="2">
    <location>
        <begin position="12"/>
        <end position="29"/>
    </location>
</feature>
<accession>A0A3M8EUR0</accession>
<dbReference type="EMBL" id="JNAD02000018">
    <property type="protein sequence ID" value="RKM91187.1"/>
    <property type="molecule type" value="Genomic_DNA"/>
</dbReference>
<keyword evidence="2" id="KW-0472">Membrane</keyword>
<proteinExistence type="predicted"/>
<evidence type="ECO:0000256" key="2">
    <source>
        <dbReference type="SAM" id="Phobius"/>
    </source>
</evidence>
<dbReference type="CDD" id="cd12797">
    <property type="entry name" value="M23_peptidase"/>
    <property type="match status" value="1"/>
</dbReference>
<feature type="region of interest" description="Disordered" evidence="1">
    <location>
        <begin position="277"/>
        <end position="300"/>
    </location>
</feature>
<feature type="transmembrane region" description="Helical" evidence="2">
    <location>
        <begin position="35"/>
        <end position="55"/>
    </location>
</feature>
<name>A0A3M8EUR0_9ACTN</name>
<dbReference type="Gene3D" id="2.70.70.10">
    <property type="entry name" value="Glucose Permease (Domain IIA)"/>
    <property type="match status" value="1"/>
</dbReference>
<dbReference type="PANTHER" id="PTHR21666">
    <property type="entry name" value="PEPTIDASE-RELATED"/>
    <property type="match status" value="1"/>
</dbReference>
<keyword evidence="2" id="KW-0812">Transmembrane</keyword>
<dbReference type="OrthoDB" id="9809488at2"/>
<protein>
    <submittedName>
        <fullName evidence="4">M23 family metallopeptidase</fullName>
    </submittedName>
</protein>
<dbReference type="InterPro" id="IPR011055">
    <property type="entry name" value="Dup_hybrid_motif"/>
</dbReference>
<dbReference type="Pfam" id="PF01551">
    <property type="entry name" value="Peptidase_M23"/>
    <property type="match status" value="1"/>
</dbReference>
<reference evidence="4 5" key="1">
    <citation type="journal article" date="2014" name="Genome Announc.">
        <title>Draft Genome Sequence of Streptomyces fradiae ATCC 19609, a Strain Highly Sensitive to Antibiotics.</title>
        <authorList>
            <person name="Bekker O.B."/>
            <person name="Klimina K.M."/>
            <person name="Vatlin A.A."/>
            <person name="Zakharevich N.V."/>
            <person name="Kasianov A.S."/>
            <person name="Danilenko V.N."/>
        </authorList>
    </citation>
    <scope>NUCLEOTIDE SEQUENCE [LARGE SCALE GENOMIC DNA]</scope>
    <source>
        <strain evidence="4 5">ATCC 19609</strain>
    </source>
</reference>
<evidence type="ECO:0000256" key="1">
    <source>
        <dbReference type="SAM" id="MobiDB-lite"/>
    </source>
</evidence>
<keyword evidence="2" id="KW-1133">Transmembrane helix</keyword>